<evidence type="ECO:0000256" key="4">
    <source>
        <dbReference type="ARBA" id="ARBA00022553"/>
    </source>
</evidence>
<feature type="compositionally biased region" description="Basic and acidic residues" evidence="11">
    <location>
        <begin position="776"/>
        <end position="787"/>
    </location>
</feature>
<dbReference type="GO" id="GO:0010928">
    <property type="term" value="P:regulation of auxin mediated signaling pathway"/>
    <property type="evidence" value="ECO:0007669"/>
    <property type="project" value="UniProtKB-ARBA"/>
</dbReference>
<evidence type="ECO:0000256" key="6">
    <source>
        <dbReference type="ARBA" id="ARBA00022741"/>
    </source>
</evidence>
<feature type="compositionally biased region" description="Basic and acidic residues" evidence="11">
    <location>
        <begin position="560"/>
        <end position="570"/>
    </location>
</feature>
<feature type="region of interest" description="Disordered" evidence="11">
    <location>
        <begin position="364"/>
        <end position="385"/>
    </location>
</feature>
<feature type="compositionally biased region" description="Basic and acidic residues" evidence="11">
    <location>
        <begin position="474"/>
        <end position="484"/>
    </location>
</feature>
<keyword evidence="5" id="KW-0808">Transferase</keyword>
<evidence type="ECO:0000313" key="13">
    <source>
        <dbReference type="EMBL" id="KAL1194762.1"/>
    </source>
</evidence>
<organism evidence="13 14">
    <name type="scientific">Cardamine amara subsp. amara</name>
    <dbReference type="NCBI Taxonomy" id="228776"/>
    <lineage>
        <taxon>Eukaryota</taxon>
        <taxon>Viridiplantae</taxon>
        <taxon>Streptophyta</taxon>
        <taxon>Embryophyta</taxon>
        <taxon>Tracheophyta</taxon>
        <taxon>Spermatophyta</taxon>
        <taxon>Magnoliopsida</taxon>
        <taxon>eudicotyledons</taxon>
        <taxon>Gunneridae</taxon>
        <taxon>Pentapetalae</taxon>
        <taxon>rosids</taxon>
        <taxon>malvids</taxon>
        <taxon>Brassicales</taxon>
        <taxon>Brassicaceae</taxon>
        <taxon>Cardamineae</taxon>
        <taxon>Cardamine</taxon>
    </lineage>
</organism>
<proteinExistence type="predicted"/>
<dbReference type="InterPro" id="IPR017441">
    <property type="entry name" value="Protein_kinase_ATP_BS"/>
</dbReference>
<feature type="compositionally biased region" description="Polar residues" evidence="11">
    <location>
        <begin position="592"/>
        <end position="601"/>
    </location>
</feature>
<dbReference type="Gene3D" id="3.30.200.20">
    <property type="entry name" value="Phosphorylase Kinase, domain 1"/>
    <property type="match status" value="1"/>
</dbReference>
<feature type="binding site" evidence="10">
    <location>
        <position position="1014"/>
    </location>
    <ligand>
        <name>ATP</name>
        <dbReference type="ChEBI" id="CHEBI:30616"/>
    </ligand>
</feature>
<dbReference type="GO" id="GO:0009734">
    <property type="term" value="P:auxin-activated signaling pathway"/>
    <property type="evidence" value="ECO:0007669"/>
    <property type="project" value="UniProtKB-KW"/>
</dbReference>
<feature type="compositionally biased region" description="Polar residues" evidence="11">
    <location>
        <begin position="364"/>
        <end position="384"/>
    </location>
</feature>
<dbReference type="Gene3D" id="3.10.20.90">
    <property type="entry name" value="Phosphatidylinositol 3-kinase Catalytic Subunit, Chain A, domain 1"/>
    <property type="match status" value="1"/>
</dbReference>
<dbReference type="InterPro" id="IPR008271">
    <property type="entry name" value="Ser/Thr_kinase_AS"/>
</dbReference>
<dbReference type="InterPro" id="IPR011009">
    <property type="entry name" value="Kinase-like_dom_sf"/>
</dbReference>
<evidence type="ECO:0000256" key="1">
    <source>
        <dbReference type="ARBA" id="ARBA00004496"/>
    </source>
</evidence>
<evidence type="ECO:0000256" key="11">
    <source>
        <dbReference type="SAM" id="MobiDB-lite"/>
    </source>
</evidence>
<accession>A0ABD0ZJC8</accession>
<dbReference type="InterPro" id="IPR000719">
    <property type="entry name" value="Prot_kinase_dom"/>
</dbReference>
<dbReference type="PROSITE" id="PS00108">
    <property type="entry name" value="PROTEIN_KINASE_ST"/>
    <property type="match status" value="1"/>
</dbReference>
<dbReference type="Gene3D" id="1.10.510.10">
    <property type="entry name" value="Transferase(Phosphotransferase) domain 1"/>
    <property type="match status" value="1"/>
</dbReference>
<evidence type="ECO:0000256" key="10">
    <source>
        <dbReference type="PROSITE-ProRule" id="PRU10141"/>
    </source>
</evidence>
<feature type="region of interest" description="Disordered" evidence="11">
    <location>
        <begin position="771"/>
        <end position="796"/>
    </location>
</feature>
<evidence type="ECO:0000256" key="7">
    <source>
        <dbReference type="ARBA" id="ARBA00022777"/>
    </source>
</evidence>
<evidence type="ECO:0000256" key="5">
    <source>
        <dbReference type="ARBA" id="ARBA00022679"/>
    </source>
</evidence>
<gene>
    <name evidence="13" type="ORF">V5N11_029711</name>
</gene>
<dbReference type="InterPro" id="IPR050167">
    <property type="entry name" value="Ser_Thr_protein_kinase"/>
</dbReference>
<dbReference type="PRINTS" id="PR00109">
    <property type="entry name" value="TYRKINASE"/>
</dbReference>
<feature type="compositionally biased region" description="Polar residues" evidence="11">
    <location>
        <begin position="491"/>
        <end position="501"/>
    </location>
</feature>
<keyword evidence="7 13" id="KW-0418">Kinase</keyword>
<dbReference type="PROSITE" id="PS00107">
    <property type="entry name" value="PROTEIN_KINASE_ATP"/>
    <property type="match status" value="1"/>
</dbReference>
<keyword evidence="8 10" id="KW-0067">ATP-binding</keyword>
<keyword evidence="9" id="KW-0927">Auxin signaling pathway</keyword>
<evidence type="ECO:0000259" key="12">
    <source>
        <dbReference type="PROSITE" id="PS50011"/>
    </source>
</evidence>
<dbReference type="Pfam" id="PF07714">
    <property type="entry name" value="PK_Tyr_Ser-Thr"/>
    <property type="match status" value="1"/>
</dbReference>
<keyword evidence="3" id="KW-0723">Serine/threonine-protein kinase</keyword>
<dbReference type="GO" id="GO:0005524">
    <property type="term" value="F:ATP binding"/>
    <property type="evidence" value="ECO:0007669"/>
    <property type="project" value="UniProtKB-UniRule"/>
</dbReference>
<feature type="domain" description="Protein kinase" evidence="12">
    <location>
        <begin position="987"/>
        <end position="1252"/>
    </location>
</feature>
<dbReference type="GO" id="GO:0005737">
    <property type="term" value="C:cytoplasm"/>
    <property type="evidence" value="ECO:0007669"/>
    <property type="project" value="UniProtKB-SubCell"/>
</dbReference>
<evidence type="ECO:0000256" key="3">
    <source>
        <dbReference type="ARBA" id="ARBA00022527"/>
    </source>
</evidence>
<keyword evidence="2" id="KW-0963">Cytoplasm</keyword>
<dbReference type="CDD" id="cd13999">
    <property type="entry name" value="STKc_MAP3K-like"/>
    <property type="match status" value="1"/>
</dbReference>
<comment type="subcellular location">
    <subcellularLocation>
        <location evidence="1">Cytoplasm</location>
    </subcellularLocation>
</comment>
<dbReference type="SMART" id="SM00220">
    <property type="entry name" value="S_TKc"/>
    <property type="match status" value="1"/>
</dbReference>
<dbReference type="SUPFAM" id="SSF56112">
    <property type="entry name" value="Protein kinase-like (PK-like)"/>
    <property type="match status" value="1"/>
</dbReference>
<dbReference type="Pfam" id="PF00564">
    <property type="entry name" value="PB1"/>
    <property type="match status" value="1"/>
</dbReference>
<keyword evidence="4" id="KW-0597">Phosphoprotein</keyword>
<keyword evidence="14" id="KW-1185">Reference proteome</keyword>
<evidence type="ECO:0000256" key="9">
    <source>
        <dbReference type="ARBA" id="ARBA00023294"/>
    </source>
</evidence>
<dbReference type="SMART" id="SM00666">
    <property type="entry name" value="PB1"/>
    <property type="match status" value="1"/>
</dbReference>
<dbReference type="AlphaFoldDB" id="A0ABD0ZJC8"/>
<feature type="compositionally biased region" description="Basic and acidic residues" evidence="11">
    <location>
        <begin position="503"/>
        <end position="512"/>
    </location>
</feature>
<dbReference type="PROSITE" id="PS50011">
    <property type="entry name" value="PROTEIN_KINASE_DOM"/>
    <property type="match status" value="1"/>
</dbReference>
<dbReference type="FunFam" id="3.10.20.90:FF:000058">
    <property type="entry name" value="Octicosapeptide/phox/Bem1p domain kinase superfamily protein"/>
    <property type="match status" value="1"/>
</dbReference>
<dbReference type="FunFam" id="1.10.510.10:FF:000142">
    <property type="entry name" value="Octicosapeptide/phox/Bem1p domain kinase superfamily protein"/>
    <property type="match status" value="1"/>
</dbReference>
<dbReference type="FunFam" id="3.30.200.20:FF:000081">
    <property type="entry name" value="Octicosapeptide/phox/Bem1p domain kinase superfamily protein"/>
    <property type="match status" value="1"/>
</dbReference>
<dbReference type="CDD" id="cd06410">
    <property type="entry name" value="PB1_UP2"/>
    <property type="match status" value="1"/>
</dbReference>
<dbReference type="InterPro" id="IPR001245">
    <property type="entry name" value="Ser-Thr/Tyr_kinase_cat_dom"/>
</dbReference>
<feature type="compositionally biased region" description="Polar residues" evidence="11">
    <location>
        <begin position="513"/>
        <end position="523"/>
    </location>
</feature>
<dbReference type="PANTHER" id="PTHR23257:SF868">
    <property type="entry name" value="KINASE SUPERFAMILY WITH OCTICOSAPEPTIDE_PHOX_BEM1P DOMAIN-CONTAINING PROTEIN"/>
    <property type="match status" value="1"/>
</dbReference>
<sequence length="1270" mass="140995">MIRHLVKENMDQAKGYEHVRYTAPDPRDEGLGSMNQRFSHDFSNNVNTNVRPPDYGISTPARPVLNYSIQTGEEFAFEFMRDRVIMKPQFIPNVYGEPSVMPVSVNLTAMGMVHPMSESGSNTTVLNKEEKRHTFEQERKPPSRIEDKTYHELVQSAPVISSRNDTGQKLPSLVSSRASDSSLNLAKFLCSFGGKIIPRPRDQKLRYVGGETRIIRISKTISFQGLMHKMTEMFPEARTIKYQLPGEDLDALVSVSSDEDLQNMMEECIVFGNGGSEKPRMFLFSSSDIEEAQFVMEAAEGDSEVQYVVAVNGMDLSSRKSSLGTSAPDNNLDELLHRNIDMKINRAATEPAVASVAPLAGNESLSASQTSQPVTGFSTGNEPFSQPYLGQQLHFTGLGNHQVYTSAHMANIGYIDEKGSAPLHVQPQPHYIPYSVTPETPLESLVPHHPQKPEQGVLREEQIFHVQDPVASSKEAKMRRDDSFQKVNDPANVSTVESNLSGKDPKMRRESSTPRVSEYSISSMPGDLIVPDHLPKEEAPVATQISSSTPDPSSSALPEESLRKSQDHVENNLSAKEPKKKKEHSTARVNEYSVSTVSSDSMVPDHPLKEEAPISMKISNSTPDPKSFVYSEKSLRTSQDYVPKTGALDTASECMKKNQDNQFCLPEGLSASGQVASDGDLSNLSNVDQPVIHQRVFHSERTLRDTAETNRLSKSDDSLGSQFVIAQTNSEAFLPISESSETFHEANMESQNVHSTAPVRPAPESIWTAEGSMPQSEKRNLETKSPEHVSQTETSVKAVPRGHIEKGDIVVDINDRFPRDFLADILKAKESLNFPGLGPLHADGAGVSLNIQNYDPKTWSYFRNLAPEEFERKDLSLMDQDHPGFPTSLTNTNGVPIDYSYPPLQSEKVASSQINTQIHFDENIQPVVTTTTIADLNTVDPHEDYSQSQVKGAESIDTTVNTEVPLIDFMIADTGMRSLQVIKNDDLEELKELGSGTFGTVYHGKWRGTDVAIKRIKRSCFIGRSSEQERLTSEFWHEAEILSKLHHPNVMAFYGVVKDGPGGTLATVTEYMVNGSLRHVLLSNRQLDRRKRLIIAMDAAFGMEYLHSKSIVHFDLKCDNLLVNLKDPARPICKVGDFGLSKIKRNTLVTGGVRGTLPWMAPELLSGSSSKVSEKVDVFSFGIVLWEILTGEEPYANMHYGAIIGGIVNNTLRPTVPNYCDPDWRMLMEQCWAPDPFVRPSFPEIARRLRTMSSSAAQTKPHAVNHIIHK</sequence>
<protein>
    <submittedName>
        <fullName evidence="13">Serine/threonine-protein kinase SIS8</fullName>
    </submittedName>
</protein>
<dbReference type="InterPro" id="IPR000270">
    <property type="entry name" value="PB1_dom"/>
</dbReference>
<comment type="caution">
    <text evidence="13">The sequence shown here is derived from an EMBL/GenBank/DDBJ whole genome shotgun (WGS) entry which is preliminary data.</text>
</comment>
<evidence type="ECO:0000256" key="8">
    <source>
        <dbReference type="ARBA" id="ARBA00022840"/>
    </source>
</evidence>
<dbReference type="EMBL" id="JBANAX010000747">
    <property type="protein sequence ID" value="KAL1194762.1"/>
    <property type="molecule type" value="Genomic_DNA"/>
</dbReference>
<keyword evidence="6 10" id="KW-0547">Nucleotide-binding</keyword>
<dbReference type="SUPFAM" id="SSF54277">
    <property type="entry name" value="CAD &amp; PB1 domains"/>
    <property type="match status" value="1"/>
</dbReference>
<feature type="region of interest" description="Disordered" evidence="11">
    <location>
        <begin position="468"/>
        <end position="626"/>
    </location>
</feature>
<dbReference type="GO" id="GO:0004674">
    <property type="term" value="F:protein serine/threonine kinase activity"/>
    <property type="evidence" value="ECO:0007669"/>
    <property type="project" value="UniProtKB-KW"/>
</dbReference>
<dbReference type="PANTHER" id="PTHR23257">
    <property type="entry name" value="SERINE-THREONINE PROTEIN KINASE"/>
    <property type="match status" value="1"/>
</dbReference>
<reference evidence="13 14" key="1">
    <citation type="submission" date="2024-04" db="EMBL/GenBank/DDBJ databases">
        <title>Genome assembly C_amara_ONT_v2.</title>
        <authorList>
            <person name="Yant L."/>
            <person name="Moore C."/>
            <person name="Slenker M."/>
        </authorList>
    </citation>
    <scope>NUCLEOTIDE SEQUENCE [LARGE SCALE GENOMIC DNA]</scope>
    <source>
        <tissue evidence="13">Leaf</tissue>
    </source>
</reference>
<evidence type="ECO:0000256" key="2">
    <source>
        <dbReference type="ARBA" id="ARBA00022490"/>
    </source>
</evidence>
<evidence type="ECO:0000313" key="14">
    <source>
        <dbReference type="Proteomes" id="UP001558713"/>
    </source>
</evidence>
<feature type="compositionally biased region" description="Low complexity" evidence="11">
    <location>
        <begin position="546"/>
        <end position="555"/>
    </location>
</feature>
<dbReference type="Proteomes" id="UP001558713">
    <property type="component" value="Unassembled WGS sequence"/>
</dbReference>
<name>A0ABD0ZJC8_CARAN</name>